<accession>A0A547PSB0</accession>
<dbReference type="AlphaFoldDB" id="A0A547PSB0"/>
<comment type="caution">
    <text evidence="2">The sequence shown here is derived from an EMBL/GenBank/DDBJ whole genome shotgun (WGS) entry which is preliminary data.</text>
</comment>
<dbReference type="RefSeq" id="WP_142835383.1">
    <property type="nucleotide sequence ID" value="NZ_VFSV01000026.1"/>
</dbReference>
<organism evidence="2 3">
    <name type="scientific">Palleronia caenipelagi</name>
    <dbReference type="NCBI Taxonomy" id="2489174"/>
    <lineage>
        <taxon>Bacteria</taxon>
        <taxon>Pseudomonadati</taxon>
        <taxon>Pseudomonadota</taxon>
        <taxon>Alphaproteobacteria</taxon>
        <taxon>Rhodobacterales</taxon>
        <taxon>Roseobacteraceae</taxon>
        <taxon>Palleronia</taxon>
    </lineage>
</organism>
<protein>
    <submittedName>
        <fullName evidence="2">Uncharacterized protein</fullName>
    </submittedName>
</protein>
<proteinExistence type="predicted"/>
<gene>
    <name evidence="2" type="ORF">FEV53_13675</name>
</gene>
<evidence type="ECO:0000313" key="3">
    <source>
        <dbReference type="Proteomes" id="UP000318590"/>
    </source>
</evidence>
<keyword evidence="1" id="KW-0472">Membrane</keyword>
<dbReference type="Proteomes" id="UP000318590">
    <property type="component" value="Unassembled WGS sequence"/>
</dbReference>
<dbReference type="EMBL" id="VFSV01000026">
    <property type="protein sequence ID" value="TRD16981.1"/>
    <property type="molecule type" value="Genomic_DNA"/>
</dbReference>
<evidence type="ECO:0000313" key="2">
    <source>
        <dbReference type="EMBL" id="TRD16981.1"/>
    </source>
</evidence>
<keyword evidence="1" id="KW-1133">Transmembrane helix</keyword>
<keyword evidence="1" id="KW-0812">Transmembrane</keyword>
<feature type="transmembrane region" description="Helical" evidence="1">
    <location>
        <begin position="35"/>
        <end position="55"/>
    </location>
</feature>
<sequence>MTLLHQLILIAFAVNLARSVVLLRGLWRNQRRLDLAAETSVMALITLMITLYLPLQIQWVFAERDAALPDWETIGWACFDLYLCGVCWAVESYMAGKLHAADTPDEAPDAS</sequence>
<reference evidence="2 3" key="1">
    <citation type="submission" date="2019-06" db="EMBL/GenBank/DDBJ databases">
        <title>Paenimaribius caenipelagi gen. nov., sp. nov., isolated from a tidal flat.</title>
        <authorList>
            <person name="Yoon J.-H."/>
        </authorList>
    </citation>
    <scope>NUCLEOTIDE SEQUENCE [LARGE SCALE GENOMIC DNA]</scope>
    <source>
        <strain evidence="2 3">JBTF-M29</strain>
    </source>
</reference>
<name>A0A547PSB0_9RHOB</name>
<evidence type="ECO:0000256" key="1">
    <source>
        <dbReference type="SAM" id="Phobius"/>
    </source>
</evidence>
<keyword evidence="3" id="KW-1185">Reference proteome</keyword>